<dbReference type="GO" id="GO:0055085">
    <property type="term" value="P:transmembrane transport"/>
    <property type="evidence" value="ECO:0007669"/>
    <property type="project" value="InterPro"/>
</dbReference>
<evidence type="ECO:0000256" key="3">
    <source>
        <dbReference type="ARBA" id="ARBA00022764"/>
    </source>
</evidence>
<name>A0A7M3T694_9RHOB</name>
<feature type="signal peptide" evidence="4">
    <location>
        <begin position="1"/>
        <end position="26"/>
    </location>
</feature>
<protein>
    <submittedName>
        <fullName evidence="5">TRAP transporter substrate-binding protein</fullName>
    </submittedName>
</protein>
<keyword evidence="2 4" id="KW-0732">Signal</keyword>
<evidence type="ECO:0000313" key="6">
    <source>
        <dbReference type="Proteomes" id="UP000503336"/>
    </source>
</evidence>
<dbReference type="Gene3D" id="3.40.190.170">
    <property type="entry name" value="Bacterial extracellular solute-binding protein, family 7"/>
    <property type="match status" value="1"/>
</dbReference>
<dbReference type="NCBIfam" id="NF037995">
    <property type="entry name" value="TRAP_S1"/>
    <property type="match status" value="1"/>
</dbReference>
<sequence>MKSRTRIPAAFAVFACIGALAAPAFAADETVTLRWASFVSPMGATNRLVIPEWKEKIEAASEGTLKIEHYPGGTLGKSPLQQLSMVESGVADIAEVVVAYTPGRFPELAVFETPFLVENNLEAGLAAYKMYEKGLLSDFDDLMLVGIIISGPYGLALNEPLTGPEALEGKRIRAGGPAQTAIVEAMGATPIGNVPAPQIAENISRGLLDGALMAPANLYTFRIADAAFHHNWDVKFGSVAVIFPMRRDKYESLPPKAKAAFDEFTGEYLARKMGEAMDRLEAESKAKIRADDRQTVHEWDDATIAKVREAVAPVTAEWDKPNENGVNVYEEAQKAIEEARGSM</sequence>
<dbReference type="InterPro" id="IPR038404">
    <property type="entry name" value="TRAP_DctP_sf"/>
</dbReference>
<comment type="subcellular location">
    <subcellularLocation>
        <location evidence="1">Periplasm</location>
    </subcellularLocation>
</comment>
<keyword evidence="6" id="KW-1185">Reference proteome</keyword>
<keyword evidence="3" id="KW-0574">Periplasm</keyword>
<proteinExistence type="predicted"/>
<dbReference type="InterPro" id="IPR018389">
    <property type="entry name" value="DctP_fam"/>
</dbReference>
<gene>
    <name evidence="5" type="ORF">G5B40_19990</name>
</gene>
<reference evidence="5 6" key="1">
    <citation type="submission" date="2020-02" db="EMBL/GenBank/DDBJ databases">
        <title>complete genome sequence of Rhodobacteraceae bacterium.</title>
        <authorList>
            <person name="Park J."/>
            <person name="Kim Y.-S."/>
            <person name="Kim K.-H."/>
        </authorList>
    </citation>
    <scope>NUCLEOTIDE SEQUENCE [LARGE SCALE GENOMIC DNA]</scope>
    <source>
        <strain evidence="5 6">RR4-56</strain>
    </source>
</reference>
<organism evidence="5 6">
    <name type="scientific">Pikeienuella piscinae</name>
    <dbReference type="NCBI Taxonomy" id="2748098"/>
    <lineage>
        <taxon>Bacteria</taxon>
        <taxon>Pseudomonadati</taxon>
        <taxon>Pseudomonadota</taxon>
        <taxon>Alphaproteobacteria</taxon>
        <taxon>Rhodobacterales</taxon>
        <taxon>Paracoccaceae</taxon>
        <taxon>Pikeienuella</taxon>
    </lineage>
</organism>
<dbReference type="AlphaFoldDB" id="A0A7M3T694"/>
<evidence type="ECO:0000256" key="2">
    <source>
        <dbReference type="ARBA" id="ARBA00022729"/>
    </source>
</evidence>
<dbReference type="KEGG" id="hdh:G5B40_19990"/>
<evidence type="ECO:0000256" key="1">
    <source>
        <dbReference type="ARBA" id="ARBA00004418"/>
    </source>
</evidence>
<dbReference type="Pfam" id="PF03480">
    <property type="entry name" value="DctP"/>
    <property type="match status" value="1"/>
</dbReference>
<dbReference type="RefSeq" id="WP_165102612.1">
    <property type="nucleotide sequence ID" value="NZ_CP049056.1"/>
</dbReference>
<accession>A0A7M3T694</accession>
<dbReference type="GO" id="GO:0042597">
    <property type="term" value="C:periplasmic space"/>
    <property type="evidence" value="ECO:0007669"/>
    <property type="project" value="UniProtKB-SubCell"/>
</dbReference>
<dbReference type="PANTHER" id="PTHR33376">
    <property type="match status" value="1"/>
</dbReference>
<dbReference type="CDD" id="cd13665">
    <property type="entry name" value="PBP2_TRAP_Dctp3_4"/>
    <property type="match status" value="1"/>
</dbReference>
<evidence type="ECO:0000313" key="5">
    <source>
        <dbReference type="EMBL" id="QIE57525.1"/>
    </source>
</evidence>
<feature type="chain" id="PRO_5029542589" evidence="4">
    <location>
        <begin position="27"/>
        <end position="343"/>
    </location>
</feature>
<evidence type="ECO:0000256" key="4">
    <source>
        <dbReference type="SAM" id="SignalP"/>
    </source>
</evidence>
<dbReference type="EMBL" id="CP049056">
    <property type="protein sequence ID" value="QIE57525.1"/>
    <property type="molecule type" value="Genomic_DNA"/>
</dbReference>
<dbReference type="Proteomes" id="UP000503336">
    <property type="component" value="Chromosome"/>
</dbReference>
<dbReference type="PANTHER" id="PTHR33376:SF15">
    <property type="entry name" value="BLL6794 PROTEIN"/>
    <property type="match status" value="1"/>
</dbReference>